<dbReference type="InterPro" id="IPR037873">
    <property type="entry name" value="BamE-like"/>
</dbReference>
<feature type="domain" description="OmpA-like" evidence="7">
    <location>
        <begin position="145"/>
        <end position="275"/>
    </location>
</feature>
<sequence length="277" mass="30497">MTTILKAMSIAVLSTWFSNSYAAPNTDSQAVEFPEVSASYFKQVQRYEYADVARLAEGLNKDQIRKLLGNPHFNEGIFAPKVWNYVLDIRIPNTQDYKRCQLRVDFDKKSLAQQLSWKGQDCQNFIYPTTQVVQQAVPAAPLAAPQTQVINLSSDALFRFNGAKAADLLPQGKNELNRIADAILSSYVNVSQIQLMGHTDRLGSAAYNQQLGLQRAQTIRQHLVAQGIPDQVISAASAGARQPISNGCYGIKAGAAQKACLQPDRRVTISVTGTQKH</sequence>
<dbReference type="Gene3D" id="3.30.1450.10">
    <property type="match status" value="1"/>
</dbReference>
<evidence type="ECO:0000259" key="7">
    <source>
        <dbReference type="PROSITE" id="PS51123"/>
    </source>
</evidence>
<dbReference type="Proteomes" id="UP000294963">
    <property type="component" value="Unassembled WGS sequence"/>
</dbReference>
<evidence type="ECO:0000256" key="2">
    <source>
        <dbReference type="ARBA" id="ARBA00022729"/>
    </source>
</evidence>
<feature type="chain" id="PRO_5020914542" evidence="6">
    <location>
        <begin position="23"/>
        <end position="277"/>
    </location>
</feature>
<dbReference type="Pfam" id="PF04355">
    <property type="entry name" value="BamE"/>
    <property type="match status" value="1"/>
</dbReference>
<dbReference type="InterPro" id="IPR036737">
    <property type="entry name" value="OmpA-like_sf"/>
</dbReference>
<protein>
    <submittedName>
        <fullName evidence="8">Beta-barrel assembly machine subunit BamE</fullName>
    </submittedName>
</protein>
<dbReference type="InterPro" id="IPR007450">
    <property type="entry name" value="BamE_dom"/>
</dbReference>
<dbReference type="InterPro" id="IPR050330">
    <property type="entry name" value="Bact_OuterMem_StrucFunc"/>
</dbReference>
<feature type="signal peptide" evidence="6">
    <location>
        <begin position="1"/>
        <end position="22"/>
    </location>
</feature>
<dbReference type="AlphaFoldDB" id="A0A4R1XDK2"/>
<evidence type="ECO:0000256" key="5">
    <source>
        <dbReference type="PROSITE-ProRule" id="PRU00473"/>
    </source>
</evidence>
<dbReference type="Pfam" id="PF00691">
    <property type="entry name" value="OmpA"/>
    <property type="match status" value="1"/>
</dbReference>
<dbReference type="InterPro" id="IPR002368">
    <property type="entry name" value="OmpA"/>
</dbReference>
<keyword evidence="9" id="KW-1185">Reference proteome</keyword>
<dbReference type="EMBL" id="SLVJ01000038">
    <property type="protein sequence ID" value="TCM59870.1"/>
    <property type="molecule type" value="Genomic_DNA"/>
</dbReference>
<proteinExistence type="predicted"/>
<dbReference type="GO" id="GO:0015288">
    <property type="term" value="F:porin activity"/>
    <property type="evidence" value="ECO:0007669"/>
    <property type="project" value="InterPro"/>
</dbReference>
<accession>A0A4R1XDK2</accession>
<dbReference type="CDD" id="cd07185">
    <property type="entry name" value="OmpA_C-like"/>
    <property type="match status" value="1"/>
</dbReference>
<keyword evidence="2 6" id="KW-0732">Signal</keyword>
<evidence type="ECO:0000256" key="4">
    <source>
        <dbReference type="ARBA" id="ARBA00023237"/>
    </source>
</evidence>
<keyword evidence="4" id="KW-0998">Cell outer membrane</keyword>
<dbReference type="Gene3D" id="3.30.1330.60">
    <property type="entry name" value="OmpA-like domain"/>
    <property type="match status" value="1"/>
</dbReference>
<evidence type="ECO:0000256" key="6">
    <source>
        <dbReference type="SAM" id="SignalP"/>
    </source>
</evidence>
<reference evidence="8 9" key="1">
    <citation type="submission" date="2019-03" db="EMBL/GenBank/DDBJ databases">
        <title>Genomic analyses of the natural microbiome of Caenorhabditis elegans.</title>
        <authorList>
            <person name="Samuel B."/>
        </authorList>
    </citation>
    <scope>NUCLEOTIDE SEQUENCE [LARGE SCALE GENOMIC DNA]</scope>
    <source>
        <strain evidence="8 9">JUb89</strain>
    </source>
</reference>
<dbReference type="PRINTS" id="PR01022">
    <property type="entry name" value="OUTRMMBRANEA"/>
</dbReference>
<dbReference type="PANTHER" id="PTHR30329:SF21">
    <property type="entry name" value="LIPOPROTEIN YIAD-RELATED"/>
    <property type="match status" value="1"/>
</dbReference>
<name>A0A4R1XDK2_ACICA</name>
<keyword evidence="3 5" id="KW-0472">Membrane</keyword>
<organism evidence="8 9">
    <name type="scientific">Acinetobacter calcoaceticus</name>
    <dbReference type="NCBI Taxonomy" id="471"/>
    <lineage>
        <taxon>Bacteria</taxon>
        <taxon>Pseudomonadati</taxon>
        <taxon>Pseudomonadota</taxon>
        <taxon>Gammaproteobacteria</taxon>
        <taxon>Moraxellales</taxon>
        <taxon>Moraxellaceae</taxon>
        <taxon>Acinetobacter</taxon>
        <taxon>Acinetobacter calcoaceticus/baumannii complex</taxon>
    </lineage>
</organism>
<dbReference type="InterPro" id="IPR006664">
    <property type="entry name" value="OMP_bac"/>
</dbReference>
<comment type="caution">
    <text evidence="8">The sequence shown here is derived from an EMBL/GenBank/DDBJ whole genome shotgun (WGS) entry which is preliminary data.</text>
</comment>
<dbReference type="PANTHER" id="PTHR30329">
    <property type="entry name" value="STATOR ELEMENT OF FLAGELLAR MOTOR COMPLEX"/>
    <property type="match status" value="1"/>
</dbReference>
<comment type="subcellular location">
    <subcellularLocation>
        <location evidence="1">Cell outer membrane</location>
    </subcellularLocation>
</comment>
<evidence type="ECO:0000256" key="3">
    <source>
        <dbReference type="ARBA" id="ARBA00023136"/>
    </source>
</evidence>
<dbReference type="SUPFAM" id="SSF103088">
    <property type="entry name" value="OmpA-like"/>
    <property type="match status" value="1"/>
</dbReference>
<dbReference type="PRINTS" id="PR01021">
    <property type="entry name" value="OMPADOMAIN"/>
</dbReference>
<evidence type="ECO:0000256" key="1">
    <source>
        <dbReference type="ARBA" id="ARBA00004442"/>
    </source>
</evidence>
<dbReference type="GO" id="GO:0009279">
    <property type="term" value="C:cell outer membrane"/>
    <property type="evidence" value="ECO:0007669"/>
    <property type="project" value="UniProtKB-SubCell"/>
</dbReference>
<dbReference type="PROSITE" id="PS51123">
    <property type="entry name" value="OMPA_2"/>
    <property type="match status" value="1"/>
</dbReference>
<dbReference type="InterPro" id="IPR006665">
    <property type="entry name" value="OmpA-like"/>
</dbReference>
<dbReference type="OrthoDB" id="1149075at2"/>
<evidence type="ECO:0000313" key="9">
    <source>
        <dbReference type="Proteomes" id="UP000294963"/>
    </source>
</evidence>
<evidence type="ECO:0000313" key="8">
    <source>
        <dbReference type="EMBL" id="TCM59870.1"/>
    </source>
</evidence>
<gene>
    <name evidence="8" type="ORF">EC844_13817</name>
</gene>